<evidence type="ECO:0000256" key="5">
    <source>
        <dbReference type="ARBA" id="ARBA00012041"/>
    </source>
</evidence>
<dbReference type="EMBL" id="JBICCN010000254">
    <property type="protein sequence ID" value="KAL3083156.1"/>
    <property type="molecule type" value="Genomic_DNA"/>
</dbReference>
<dbReference type="SUPFAM" id="SSF53686">
    <property type="entry name" value="Tryptophan synthase beta subunit-like PLP-dependent enzymes"/>
    <property type="match status" value="1"/>
</dbReference>
<comment type="catalytic activity">
    <reaction evidence="7">
        <text>L-homocysteine + L-serine = L,L-cystathionine + H2O</text>
        <dbReference type="Rhea" id="RHEA:10112"/>
        <dbReference type="ChEBI" id="CHEBI:15377"/>
        <dbReference type="ChEBI" id="CHEBI:33384"/>
        <dbReference type="ChEBI" id="CHEBI:58161"/>
        <dbReference type="ChEBI" id="CHEBI:58199"/>
        <dbReference type="EC" id="4.2.1.22"/>
    </reaction>
</comment>
<dbReference type="FunFam" id="3.40.50.1100:FF:000003">
    <property type="entry name" value="Cystathionine beta-synthase"/>
    <property type="match status" value="1"/>
</dbReference>
<dbReference type="EC" id="4.2.1.22" evidence="5"/>
<protein>
    <recommendedName>
        <fullName evidence="5">cystathionine beta-synthase</fullName>
        <ecNumber evidence="5">4.2.1.22</ecNumber>
    </recommendedName>
</protein>
<feature type="domain" description="Tryptophan synthase beta chain-like PALP" evidence="8">
    <location>
        <begin position="97"/>
        <end position="390"/>
    </location>
</feature>
<dbReference type="InterPro" id="IPR036052">
    <property type="entry name" value="TrpB-like_PALP_sf"/>
</dbReference>
<proteinExistence type="inferred from homology"/>
<dbReference type="GO" id="GO:0030170">
    <property type="term" value="F:pyridoxal phosphate binding"/>
    <property type="evidence" value="ECO:0007669"/>
    <property type="project" value="UniProtKB-ARBA"/>
</dbReference>
<evidence type="ECO:0000256" key="7">
    <source>
        <dbReference type="ARBA" id="ARBA00047490"/>
    </source>
</evidence>
<evidence type="ECO:0000313" key="9">
    <source>
        <dbReference type="EMBL" id="KAL3083156.1"/>
    </source>
</evidence>
<dbReference type="AlphaFoldDB" id="A0ABD2J076"/>
<dbReference type="PANTHER" id="PTHR10314">
    <property type="entry name" value="CYSTATHIONINE BETA-SYNTHASE"/>
    <property type="match status" value="1"/>
</dbReference>
<dbReference type="Pfam" id="PF00291">
    <property type="entry name" value="PALP"/>
    <property type="match status" value="1"/>
</dbReference>
<sequence>MRAAKELKKGQNCVFLLPDNVRNYLTKFVSDRWMLSNAFMSEPNTRSKIQPKNELTISVDEYNPEKPGQFEFQKVRKPWQSVPFSPSVKSIVVNSIDGAIGSTPLVRLKRIPKIYGIEGTEILVKCEFFNPGGSMGDRSARRMVEMAESQGILSAGSTIIEPSCGNTGIGLAMLAANRGYRCIIVMPEKMSHEKEAVLCSLGAEVVRTPNGKRHWEKESPFGVAYRLQKEIPGAVVLDQYRNEANPLAFYESVAEEILFGCDGKLDAFVAAVGTGGALTGIAKRIRETVPECKIIAVDPIGSILANPEHSTSDEYELEGIGQEFVPSVFDPSLVDEWVKSSDSDAFRVARQLIRREGILCGGSSGANVWAALKVAKQLGPNKRIVTILPDSIRNYMSKFFDDEWMKAKGFSTGEEEEVSEAAEE</sequence>
<evidence type="ECO:0000256" key="2">
    <source>
        <dbReference type="ARBA" id="ARBA00005003"/>
    </source>
</evidence>
<name>A0ABD2J076_HETSC</name>
<keyword evidence="10" id="KW-1185">Reference proteome</keyword>
<dbReference type="GO" id="GO:0019344">
    <property type="term" value="P:cysteine biosynthetic process"/>
    <property type="evidence" value="ECO:0007669"/>
    <property type="project" value="UniProtKB-ARBA"/>
</dbReference>
<gene>
    <name evidence="9" type="ORF">niasHS_010958</name>
</gene>
<dbReference type="InterPro" id="IPR050214">
    <property type="entry name" value="Cys_Synth/Cystath_Beta-Synth"/>
</dbReference>
<accession>A0ABD2J076</accession>
<comment type="subunit">
    <text evidence="4">Monomer.</text>
</comment>
<dbReference type="Gene3D" id="3.40.50.1100">
    <property type="match status" value="3"/>
</dbReference>
<reference evidence="9 10" key="1">
    <citation type="submission" date="2024-10" db="EMBL/GenBank/DDBJ databases">
        <authorList>
            <person name="Kim D."/>
        </authorList>
    </citation>
    <scope>NUCLEOTIDE SEQUENCE [LARGE SCALE GENOMIC DNA]</scope>
    <source>
        <strain evidence="9">Taebaek</strain>
    </source>
</reference>
<comment type="cofactor">
    <cofactor evidence="1">
        <name>pyridoxal 5'-phosphate</name>
        <dbReference type="ChEBI" id="CHEBI:597326"/>
    </cofactor>
</comment>
<dbReference type="GO" id="GO:0004122">
    <property type="term" value="F:cystathionine beta-synthase activity"/>
    <property type="evidence" value="ECO:0007669"/>
    <property type="project" value="UniProtKB-EC"/>
</dbReference>
<keyword evidence="6" id="KW-0663">Pyridoxal phosphate</keyword>
<organism evidence="9 10">
    <name type="scientific">Heterodera schachtii</name>
    <name type="common">Sugarbeet cyst nematode worm</name>
    <name type="synonym">Tylenchus schachtii</name>
    <dbReference type="NCBI Taxonomy" id="97005"/>
    <lineage>
        <taxon>Eukaryota</taxon>
        <taxon>Metazoa</taxon>
        <taxon>Ecdysozoa</taxon>
        <taxon>Nematoda</taxon>
        <taxon>Chromadorea</taxon>
        <taxon>Rhabditida</taxon>
        <taxon>Tylenchina</taxon>
        <taxon>Tylenchomorpha</taxon>
        <taxon>Tylenchoidea</taxon>
        <taxon>Heteroderidae</taxon>
        <taxon>Heteroderinae</taxon>
        <taxon>Heterodera</taxon>
    </lineage>
</organism>
<evidence type="ECO:0000256" key="4">
    <source>
        <dbReference type="ARBA" id="ARBA00011245"/>
    </source>
</evidence>
<comment type="pathway">
    <text evidence="2">Amino-acid biosynthesis; L-cysteine biosynthesis; L-cysteine from L-homocysteine and L-serine: step 1/2.</text>
</comment>
<dbReference type="FunFam" id="3.40.50.1100:FF:000118">
    <property type="entry name" value="Related to CYS4-cystathionine beta-synthase"/>
    <property type="match status" value="1"/>
</dbReference>
<evidence type="ECO:0000313" key="10">
    <source>
        <dbReference type="Proteomes" id="UP001620645"/>
    </source>
</evidence>
<evidence type="ECO:0000256" key="1">
    <source>
        <dbReference type="ARBA" id="ARBA00001933"/>
    </source>
</evidence>
<comment type="similarity">
    <text evidence="3">Belongs to the cysteine synthase/cystathionine beta-synthase family.</text>
</comment>
<evidence type="ECO:0000259" key="8">
    <source>
        <dbReference type="Pfam" id="PF00291"/>
    </source>
</evidence>
<dbReference type="CDD" id="cd01561">
    <property type="entry name" value="CBS_like"/>
    <property type="match status" value="1"/>
</dbReference>
<comment type="caution">
    <text evidence="9">The sequence shown here is derived from an EMBL/GenBank/DDBJ whole genome shotgun (WGS) entry which is preliminary data.</text>
</comment>
<dbReference type="Proteomes" id="UP001620645">
    <property type="component" value="Unassembled WGS sequence"/>
</dbReference>
<evidence type="ECO:0000256" key="6">
    <source>
        <dbReference type="ARBA" id="ARBA00022898"/>
    </source>
</evidence>
<evidence type="ECO:0000256" key="3">
    <source>
        <dbReference type="ARBA" id="ARBA00007103"/>
    </source>
</evidence>
<dbReference type="InterPro" id="IPR001926">
    <property type="entry name" value="TrpB-like_PALP"/>
</dbReference>